<evidence type="ECO:0008006" key="4">
    <source>
        <dbReference type="Google" id="ProtNLM"/>
    </source>
</evidence>
<feature type="transmembrane region" description="Helical" evidence="1">
    <location>
        <begin position="119"/>
        <end position="136"/>
    </location>
</feature>
<reference evidence="2 3" key="1">
    <citation type="submission" date="2022-03" db="EMBL/GenBank/DDBJ databases">
        <title>Complete genome of Streptomyces rimosus ssp. rimosus R7 (=ATCC 10970).</title>
        <authorList>
            <person name="Beganovic S."/>
            <person name="Ruckert C."/>
            <person name="Busche T."/>
            <person name="Kalinowski J."/>
            <person name="Wittmann C."/>
        </authorList>
    </citation>
    <scope>NUCLEOTIDE SEQUENCE [LARGE SCALE GENOMIC DNA]</scope>
    <source>
        <strain evidence="2 3">R7</strain>
    </source>
</reference>
<dbReference type="GeneID" id="66857325"/>
<evidence type="ECO:0000256" key="1">
    <source>
        <dbReference type="SAM" id="Phobius"/>
    </source>
</evidence>
<dbReference type="EMBL" id="CP094298">
    <property type="protein sequence ID" value="UNZ03579.1"/>
    <property type="molecule type" value="Genomic_DNA"/>
</dbReference>
<feature type="transmembrane region" description="Helical" evidence="1">
    <location>
        <begin position="88"/>
        <end position="113"/>
    </location>
</feature>
<feature type="transmembrane region" description="Helical" evidence="1">
    <location>
        <begin position="16"/>
        <end position="37"/>
    </location>
</feature>
<protein>
    <recommendedName>
        <fullName evidence="4">DUF805 domain-containing protein</fullName>
    </recommendedName>
</protein>
<keyword evidence="1" id="KW-0812">Transmembrane</keyword>
<gene>
    <name evidence="2" type="ORF">SRIMR7_15575</name>
</gene>
<keyword evidence="3" id="KW-1185">Reference proteome</keyword>
<name>A0ABY3Z560_STRRM</name>
<evidence type="ECO:0000313" key="2">
    <source>
        <dbReference type="EMBL" id="UNZ03579.1"/>
    </source>
</evidence>
<dbReference type="RefSeq" id="WP_003985233.1">
    <property type="nucleotide sequence ID" value="NZ_CP043497.1"/>
</dbReference>
<evidence type="ECO:0000313" key="3">
    <source>
        <dbReference type="Proteomes" id="UP000829494"/>
    </source>
</evidence>
<feature type="transmembrane region" description="Helical" evidence="1">
    <location>
        <begin position="57"/>
        <end position="76"/>
    </location>
</feature>
<accession>A0ABY3Z560</accession>
<dbReference type="Proteomes" id="UP000829494">
    <property type="component" value="Chromosome"/>
</dbReference>
<sequence>MSIRTVEPGDAREHTGLWLLDCVLRYFAVFSAGWVVVWATLPGSRAHTLYSLLFGDVWLFAFFGGPSMFILMTLAMRRTLREQDEFRVVAGLLWMIPMPPLLFAGFGWGFFVFPAVQLLFVWGLLPLPTRCVLAAVEPGRERERQRWAEG</sequence>
<organism evidence="2 3">
    <name type="scientific">Streptomyces rimosus subsp. rimosus</name>
    <dbReference type="NCBI Taxonomy" id="132474"/>
    <lineage>
        <taxon>Bacteria</taxon>
        <taxon>Bacillati</taxon>
        <taxon>Actinomycetota</taxon>
        <taxon>Actinomycetes</taxon>
        <taxon>Kitasatosporales</taxon>
        <taxon>Streptomycetaceae</taxon>
        <taxon>Streptomyces</taxon>
    </lineage>
</organism>
<keyword evidence="1" id="KW-1133">Transmembrane helix</keyword>
<proteinExistence type="predicted"/>
<keyword evidence="1" id="KW-0472">Membrane</keyword>